<protein>
    <submittedName>
        <fullName evidence="2">Uncharacterized protein</fullName>
    </submittedName>
</protein>
<feature type="compositionally biased region" description="Basic and acidic residues" evidence="1">
    <location>
        <begin position="1"/>
        <end position="11"/>
    </location>
</feature>
<proteinExistence type="predicted"/>
<feature type="region of interest" description="Disordered" evidence="1">
    <location>
        <begin position="1"/>
        <end position="44"/>
    </location>
</feature>
<sequence length="185" mass="20236">MEQQAERDPHADFQAGRLPSGEPHPSPAPGLPALATRSFSPPPPPPPCQILSALLLAVRRARKGPASPVPKRRPTLSLHRVRGRRLQLLLLRLLLRLQQQAEAPCSFCRCETLRMDARAWPGHPRTGFSVLGACDAELAGRLATWWAVVTPAGPGSAFFWAAQAEIQQVYHLFAPYHSLPVPGKC</sequence>
<dbReference type="Proteomes" id="UP001178461">
    <property type="component" value="Chromosome 7"/>
</dbReference>
<evidence type="ECO:0000313" key="3">
    <source>
        <dbReference type="Proteomes" id="UP001178461"/>
    </source>
</evidence>
<organism evidence="2 3">
    <name type="scientific">Podarcis lilfordi</name>
    <name type="common">Lilford's wall lizard</name>
    <dbReference type="NCBI Taxonomy" id="74358"/>
    <lineage>
        <taxon>Eukaryota</taxon>
        <taxon>Metazoa</taxon>
        <taxon>Chordata</taxon>
        <taxon>Craniata</taxon>
        <taxon>Vertebrata</taxon>
        <taxon>Euteleostomi</taxon>
        <taxon>Lepidosauria</taxon>
        <taxon>Squamata</taxon>
        <taxon>Bifurcata</taxon>
        <taxon>Unidentata</taxon>
        <taxon>Episquamata</taxon>
        <taxon>Laterata</taxon>
        <taxon>Lacertibaenia</taxon>
        <taxon>Lacertidae</taxon>
        <taxon>Podarcis</taxon>
    </lineage>
</organism>
<gene>
    <name evidence="2" type="ORF">PODLI_1B041952</name>
</gene>
<reference evidence="2" key="1">
    <citation type="submission" date="2022-12" db="EMBL/GenBank/DDBJ databases">
        <authorList>
            <person name="Alioto T."/>
            <person name="Alioto T."/>
            <person name="Gomez Garrido J."/>
        </authorList>
    </citation>
    <scope>NUCLEOTIDE SEQUENCE</scope>
</reference>
<evidence type="ECO:0000313" key="2">
    <source>
        <dbReference type="EMBL" id="CAI5779420.1"/>
    </source>
</evidence>
<dbReference type="EMBL" id="OX395132">
    <property type="protein sequence ID" value="CAI5779420.1"/>
    <property type="molecule type" value="Genomic_DNA"/>
</dbReference>
<evidence type="ECO:0000256" key="1">
    <source>
        <dbReference type="SAM" id="MobiDB-lite"/>
    </source>
</evidence>
<dbReference type="AlphaFoldDB" id="A0AA35KJL6"/>
<accession>A0AA35KJL6</accession>
<keyword evidence="3" id="KW-1185">Reference proteome</keyword>
<name>A0AA35KJL6_9SAUR</name>